<keyword evidence="1" id="KW-0732">Signal</keyword>
<dbReference type="AlphaFoldDB" id="A0A2T5BZK5"/>
<evidence type="ECO:0000256" key="1">
    <source>
        <dbReference type="SAM" id="SignalP"/>
    </source>
</evidence>
<dbReference type="OrthoDB" id="9834479at2"/>
<name>A0A2T5BZK5_9BACT</name>
<dbReference type="Proteomes" id="UP000243525">
    <property type="component" value="Unassembled WGS sequence"/>
</dbReference>
<organism evidence="2 3">
    <name type="scientific">Mangrovibacterium marinum</name>
    <dbReference type="NCBI Taxonomy" id="1639118"/>
    <lineage>
        <taxon>Bacteria</taxon>
        <taxon>Pseudomonadati</taxon>
        <taxon>Bacteroidota</taxon>
        <taxon>Bacteroidia</taxon>
        <taxon>Marinilabiliales</taxon>
        <taxon>Prolixibacteraceae</taxon>
        <taxon>Mangrovibacterium</taxon>
    </lineage>
</organism>
<comment type="caution">
    <text evidence="2">The sequence shown here is derived from an EMBL/GenBank/DDBJ whole genome shotgun (WGS) entry which is preliminary data.</text>
</comment>
<evidence type="ECO:0000313" key="2">
    <source>
        <dbReference type="EMBL" id="PTN07694.1"/>
    </source>
</evidence>
<feature type="signal peptide" evidence="1">
    <location>
        <begin position="1"/>
        <end position="17"/>
    </location>
</feature>
<accession>A0A2T5BZK5</accession>
<keyword evidence="3" id="KW-1185">Reference proteome</keyword>
<sequence>MMKRLLFLLMLSVPALCAPGQIRMTSYSLDAEKLQNSPFKSSAYFLQSFENAGDTPDPLLEQMIDRYWRQQVDDPQISWLVRSWCCPVETESEAAVLISGSYVYSYGTDAHETVYRESVSAGSPTIPYFTSEKTNYADLMVILNFSYTDGSPAVSDTLHLRKESVLKPGKSYFKVDQLVKQLEDETRSAIGGYRFFVDRKTALLNLPSVKIKDKALREDYKSLKSLLQEGEYMEAGKLARKLYQAEQIPELSVALGMCYELVGNFPKAQEYYAAKPDFHIKVRMKKNMEMLEAAQRLGYHPEFIEFQ</sequence>
<evidence type="ECO:0008006" key="4">
    <source>
        <dbReference type="Google" id="ProtNLM"/>
    </source>
</evidence>
<gene>
    <name evidence="2" type="ORF">C8N47_11437</name>
</gene>
<protein>
    <recommendedName>
        <fullName evidence="4">Tetratricopeptide repeat protein</fullName>
    </recommendedName>
</protein>
<proteinExistence type="predicted"/>
<feature type="chain" id="PRO_5015653945" description="Tetratricopeptide repeat protein" evidence="1">
    <location>
        <begin position="18"/>
        <end position="307"/>
    </location>
</feature>
<evidence type="ECO:0000313" key="3">
    <source>
        <dbReference type="Proteomes" id="UP000243525"/>
    </source>
</evidence>
<reference evidence="2 3" key="1">
    <citation type="submission" date="2018-04" db="EMBL/GenBank/DDBJ databases">
        <title>Genomic Encyclopedia of Archaeal and Bacterial Type Strains, Phase II (KMG-II): from individual species to whole genera.</title>
        <authorList>
            <person name="Goeker M."/>
        </authorList>
    </citation>
    <scope>NUCLEOTIDE SEQUENCE [LARGE SCALE GENOMIC DNA]</scope>
    <source>
        <strain evidence="2 3">DSM 28823</strain>
    </source>
</reference>
<dbReference type="RefSeq" id="WP_146161533.1">
    <property type="nucleotide sequence ID" value="NZ_OY782574.1"/>
</dbReference>
<dbReference type="EMBL" id="QAAD01000014">
    <property type="protein sequence ID" value="PTN07694.1"/>
    <property type="molecule type" value="Genomic_DNA"/>
</dbReference>